<dbReference type="Pfam" id="PF03140">
    <property type="entry name" value="DUF247"/>
    <property type="match status" value="1"/>
</dbReference>
<dbReference type="InterPro" id="IPR004158">
    <property type="entry name" value="DUF247_pln"/>
</dbReference>
<reference evidence="1 3" key="2">
    <citation type="submission" date="2020-05" db="EMBL/GenBank/DDBJ databases">
        <authorList>
            <person name="Campoy J."/>
            <person name="Schneeberger K."/>
            <person name="Spophaly S."/>
        </authorList>
    </citation>
    <scope>NUCLEOTIDE SEQUENCE [LARGE SCALE GENOMIC DNA]</scope>
    <source>
        <strain evidence="1">PruArmRojPasFocal</strain>
    </source>
</reference>
<keyword evidence="4" id="KW-1185">Reference proteome</keyword>
<dbReference type="EMBL" id="CAEKKB010000007">
    <property type="protein sequence ID" value="CAB4317989.1"/>
    <property type="molecule type" value="Genomic_DNA"/>
</dbReference>
<sequence>MVLDGLFTIELFCKVGKLSPIDPDDPIFNLEWIFANILRDLFRFENQIPFFLLQKLFDESKPSRGDSDSSLAKLALEFFNCAVETPKQVLNQDFTTVEGKHLLDLLPWSFIPKLPWSFISRLHVGETPSYLCTLTGGSSHT</sequence>
<name>A0A6J5VHJ3_PRUAR</name>
<evidence type="ECO:0000313" key="4">
    <source>
        <dbReference type="Proteomes" id="UP000507245"/>
    </source>
</evidence>
<dbReference type="PANTHER" id="PTHR31170:SF21">
    <property type="match status" value="1"/>
</dbReference>
<reference evidence="4" key="1">
    <citation type="journal article" date="2020" name="Genome Biol.">
        <title>Gamete binning: chromosome-level and haplotype-resolved genome assembly enabled by high-throughput single-cell sequencing of gamete genomes.</title>
        <authorList>
            <person name="Campoy J.A."/>
            <person name="Sun H."/>
            <person name="Goel M."/>
            <person name="Jiao W.-B."/>
            <person name="Folz-Donahue K."/>
            <person name="Wang N."/>
            <person name="Rubio M."/>
            <person name="Liu C."/>
            <person name="Kukat C."/>
            <person name="Ruiz D."/>
            <person name="Huettel B."/>
            <person name="Schneeberger K."/>
        </authorList>
    </citation>
    <scope>NUCLEOTIDE SEQUENCE [LARGE SCALE GENOMIC DNA]</scope>
    <source>
        <strain evidence="4">cv. Rojo Pasion</strain>
    </source>
</reference>
<gene>
    <name evidence="1" type="ORF">CURHAP_LOCUS45630</name>
    <name evidence="2" type="ORF">ORAREDHAP_LOCUS44962</name>
</gene>
<dbReference type="Proteomes" id="UP000507222">
    <property type="component" value="Unassembled WGS sequence"/>
</dbReference>
<evidence type="ECO:0000313" key="1">
    <source>
        <dbReference type="EMBL" id="CAB4287622.1"/>
    </source>
</evidence>
<dbReference type="OrthoDB" id="1862127at2759"/>
<accession>A0A6J5VHJ3</accession>
<dbReference type="PANTHER" id="PTHR31170">
    <property type="entry name" value="BNAC04G53230D PROTEIN"/>
    <property type="match status" value="1"/>
</dbReference>
<evidence type="ECO:0000313" key="2">
    <source>
        <dbReference type="EMBL" id="CAB4317989.1"/>
    </source>
</evidence>
<protein>
    <submittedName>
        <fullName evidence="1">Uncharacterized protein</fullName>
    </submittedName>
</protein>
<dbReference type="Proteomes" id="UP000507245">
    <property type="component" value="Unassembled WGS sequence"/>
</dbReference>
<evidence type="ECO:0000313" key="3">
    <source>
        <dbReference type="Proteomes" id="UP000507222"/>
    </source>
</evidence>
<organism evidence="1 3">
    <name type="scientific">Prunus armeniaca</name>
    <name type="common">Apricot</name>
    <name type="synonym">Armeniaca vulgaris</name>
    <dbReference type="NCBI Taxonomy" id="36596"/>
    <lineage>
        <taxon>Eukaryota</taxon>
        <taxon>Viridiplantae</taxon>
        <taxon>Streptophyta</taxon>
        <taxon>Embryophyta</taxon>
        <taxon>Tracheophyta</taxon>
        <taxon>Spermatophyta</taxon>
        <taxon>Magnoliopsida</taxon>
        <taxon>eudicotyledons</taxon>
        <taxon>Gunneridae</taxon>
        <taxon>Pentapetalae</taxon>
        <taxon>rosids</taxon>
        <taxon>fabids</taxon>
        <taxon>Rosales</taxon>
        <taxon>Rosaceae</taxon>
        <taxon>Amygdaloideae</taxon>
        <taxon>Amygdaleae</taxon>
        <taxon>Prunus</taxon>
    </lineage>
</organism>
<dbReference type="EMBL" id="CAEKDK010000007">
    <property type="protein sequence ID" value="CAB4287622.1"/>
    <property type="molecule type" value="Genomic_DNA"/>
</dbReference>
<dbReference type="AlphaFoldDB" id="A0A6J5VHJ3"/>
<proteinExistence type="predicted"/>